<keyword evidence="6" id="KW-1185">Reference proteome</keyword>
<dbReference type="GO" id="GO:0006285">
    <property type="term" value="P:base-excision repair, AP site formation"/>
    <property type="evidence" value="ECO:0007669"/>
    <property type="project" value="UniProtKB-ARBA"/>
</dbReference>
<reference evidence="5 6" key="1">
    <citation type="journal article" date="2015" name="Environ. Microbiol.">
        <title>Metagenome sequence of Elaphomyces granulatus from sporocarp tissue reveals Ascomycota ectomycorrhizal fingerprints of genome expansion and a Proteobacteria-rich microbiome.</title>
        <authorList>
            <person name="Quandt C.A."/>
            <person name="Kohler A."/>
            <person name="Hesse C.N."/>
            <person name="Sharpton T.J."/>
            <person name="Martin F."/>
            <person name="Spatafora J.W."/>
        </authorList>
    </citation>
    <scope>NUCLEOTIDE SEQUENCE [LARGE SCALE GENOMIC DNA]</scope>
    <source>
        <strain evidence="5 6">OSC145934</strain>
    </source>
</reference>
<dbReference type="Pfam" id="PF00730">
    <property type="entry name" value="HhH-GPD"/>
    <property type="match status" value="1"/>
</dbReference>
<dbReference type="OrthoDB" id="10265068at2759"/>
<organism evidence="5 6">
    <name type="scientific">Elaphomyces granulatus</name>
    <dbReference type="NCBI Taxonomy" id="519963"/>
    <lineage>
        <taxon>Eukaryota</taxon>
        <taxon>Fungi</taxon>
        <taxon>Dikarya</taxon>
        <taxon>Ascomycota</taxon>
        <taxon>Pezizomycotina</taxon>
        <taxon>Eurotiomycetes</taxon>
        <taxon>Eurotiomycetidae</taxon>
        <taxon>Eurotiales</taxon>
        <taxon>Elaphomycetaceae</taxon>
        <taxon>Elaphomyces</taxon>
    </lineage>
</organism>
<proteinExistence type="predicted"/>
<evidence type="ECO:0000313" key="6">
    <source>
        <dbReference type="Proteomes" id="UP000243515"/>
    </source>
</evidence>
<dbReference type="PANTHER" id="PTHR15074">
    <property type="entry name" value="METHYL-CPG-BINDING PROTEIN"/>
    <property type="match status" value="1"/>
</dbReference>
<accession>A0A232LXE3</accession>
<dbReference type="FunFam" id="1.10.340.30:FF:000020">
    <property type="entry name" value="Pre-mRNA splicing factor, putative"/>
    <property type="match status" value="1"/>
</dbReference>
<dbReference type="GO" id="GO:0005634">
    <property type="term" value="C:nucleus"/>
    <property type="evidence" value="ECO:0007669"/>
    <property type="project" value="UniProtKB-SubCell"/>
</dbReference>
<feature type="compositionally biased region" description="Polar residues" evidence="3">
    <location>
        <begin position="1"/>
        <end position="10"/>
    </location>
</feature>
<dbReference type="GO" id="GO:0003824">
    <property type="term" value="F:catalytic activity"/>
    <property type="evidence" value="ECO:0007669"/>
    <property type="project" value="InterPro"/>
</dbReference>
<feature type="domain" description="HhH-GPD" evidence="4">
    <location>
        <begin position="80"/>
        <end position="244"/>
    </location>
</feature>
<dbReference type="Proteomes" id="UP000243515">
    <property type="component" value="Unassembled WGS sequence"/>
</dbReference>
<name>A0A232LXE3_9EURO</name>
<dbReference type="PANTHER" id="PTHR15074:SF0">
    <property type="entry name" value="METHYL-CPG-BINDING DOMAIN PROTEIN 4-LIKE PROTEIN"/>
    <property type="match status" value="1"/>
</dbReference>
<sequence>MARQSSPTSRTPEHAIREQNTNSAMPAVRKKVLKVSPYFVNPAGDAESCLPFPSISATSFGLIQEQLASDPFRLLIATIFLNRTRGVAAIPALFRLFEHYPTIQTLAEAELADVVSMIHCLGFQNQRAKKCIQLAKTWLATPPFKGKRYRKLHYPNRGDGLDVGPEDYIDDDDRRVAWEVAHLPGVGAYAIDSWRIFCRDQLRGRVTDWDGSGAAEWFLPEWKSVVPKDKELRAYITWMWLKEGQVWNHETGERTPASDKLMRSARRGGIAYEEGGNWMLEMSPVKAPNGFHGVF</sequence>
<dbReference type="SMART" id="SM00478">
    <property type="entry name" value="ENDO3c"/>
    <property type="match status" value="1"/>
</dbReference>
<evidence type="ECO:0000256" key="1">
    <source>
        <dbReference type="ARBA" id="ARBA00004123"/>
    </source>
</evidence>
<keyword evidence="2" id="KW-0539">Nucleus</keyword>
<comment type="caution">
    <text evidence="5">The sequence shown here is derived from an EMBL/GenBank/DDBJ whole genome shotgun (WGS) entry which is preliminary data.</text>
</comment>
<feature type="region of interest" description="Disordered" evidence="3">
    <location>
        <begin position="1"/>
        <end position="21"/>
    </location>
</feature>
<dbReference type="SUPFAM" id="SSF48150">
    <property type="entry name" value="DNA-glycosylase"/>
    <property type="match status" value="1"/>
</dbReference>
<evidence type="ECO:0000256" key="2">
    <source>
        <dbReference type="ARBA" id="ARBA00023242"/>
    </source>
</evidence>
<protein>
    <recommendedName>
        <fullName evidence="4">HhH-GPD domain-containing protein</fullName>
    </recommendedName>
</protein>
<dbReference type="EMBL" id="NPHW01003889">
    <property type="protein sequence ID" value="OXV08792.1"/>
    <property type="molecule type" value="Genomic_DNA"/>
</dbReference>
<evidence type="ECO:0000256" key="3">
    <source>
        <dbReference type="SAM" id="MobiDB-lite"/>
    </source>
</evidence>
<dbReference type="GO" id="GO:0003677">
    <property type="term" value="F:DNA binding"/>
    <property type="evidence" value="ECO:0007669"/>
    <property type="project" value="InterPro"/>
</dbReference>
<comment type="subcellular location">
    <subcellularLocation>
        <location evidence="1">Nucleus</location>
    </subcellularLocation>
</comment>
<dbReference type="InterPro" id="IPR003265">
    <property type="entry name" value="HhH-GPD_domain"/>
</dbReference>
<dbReference type="InterPro" id="IPR011257">
    <property type="entry name" value="DNA_glycosylase"/>
</dbReference>
<dbReference type="Gene3D" id="1.10.340.30">
    <property type="entry name" value="Hypothetical protein, domain 2"/>
    <property type="match status" value="1"/>
</dbReference>
<evidence type="ECO:0000259" key="4">
    <source>
        <dbReference type="SMART" id="SM00478"/>
    </source>
</evidence>
<gene>
    <name evidence="5" type="ORF">Egran_03444</name>
</gene>
<dbReference type="InterPro" id="IPR045138">
    <property type="entry name" value="MeCP2/MBD4"/>
</dbReference>
<dbReference type="AlphaFoldDB" id="A0A232LXE3"/>
<evidence type="ECO:0000313" key="5">
    <source>
        <dbReference type="EMBL" id="OXV08792.1"/>
    </source>
</evidence>